<accession>A0A9Q1BN23</accession>
<evidence type="ECO:0000313" key="3">
    <source>
        <dbReference type="Proteomes" id="UP001152320"/>
    </source>
</evidence>
<evidence type="ECO:0000313" key="2">
    <source>
        <dbReference type="EMBL" id="KAJ8029526.1"/>
    </source>
</evidence>
<dbReference type="Proteomes" id="UP001152320">
    <property type="component" value="Chromosome 14"/>
</dbReference>
<organism evidence="2 3">
    <name type="scientific">Holothuria leucospilota</name>
    <name type="common">Black long sea cucumber</name>
    <name type="synonym">Mertensiothuria leucospilota</name>
    <dbReference type="NCBI Taxonomy" id="206669"/>
    <lineage>
        <taxon>Eukaryota</taxon>
        <taxon>Metazoa</taxon>
        <taxon>Echinodermata</taxon>
        <taxon>Eleutherozoa</taxon>
        <taxon>Echinozoa</taxon>
        <taxon>Holothuroidea</taxon>
        <taxon>Aspidochirotacea</taxon>
        <taxon>Aspidochirotida</taxon>
        <taxon>Holothuriidae</taxon>
        <taxon>Holothuria</taxon>
    </lineage>
</organism>
<keyword evidence="1" id="KW-0732">Signal</keyword>
<feature type="chain" id="PRO_5040512279" evidence="1">
    <location>
        <begin position="19"/>
        <end position="209"/>
    </location>
</feature>
<reference evidence="2" key="1">
    <citation type="submission" date="2021-10" db="EMBL/GenBank/DDBJ databases">
        <title>Tropical sea cucumber genome reveals ecological adaptation and Cuvierian tubules defense mechanism.</title>
        <authorList>
            <person name="Chen T."/>
        </authorList>
    </citation>
    <scope>NUCLEOTIDE SEQUENCE</scope>
    <source>
        <strain evidence="2">Nanhai2018</strain>
        <tissue evidence="2">Muscle</tissue>
    </source>
</reference>
<gene>
    <name evidence="2" type="ORF">HOLleu_28939</name>
</gene>
<dbReference type="AlphaFoldDB" id="A0A9Q1BN23"/>
<name>A0A9Q1BN23_HOLLE</name>
<evidence type="ECO:0000256" key="1">
    <source>
        <dbReference type="SAM" id="SignalP"/>
    </source>
</evidence>
<proteinExistence type="predicted"/>
<dbReference type="EMBL" id="JAIZAY010000014">
    <property type="protein sequence ID" value="KAJ8029526.1"/>
    <property type="molecule type" value="Genomic_DNA"/>
</dbReference>
<comment type="caution">
    <text evidence="2">The sequence shown here is derived from an EMBL/GenBank/DDBJ whole genome shotgun (WGS) entry which is preliminary data.</text>
</comment>
<feature type="signal peptide" evidence="1">
    <location>
        <begin position="1"/>
        <end position="18"/>
    </location>
</feature>
<keyword evidence="3" id="KW-1185">Reference proteome</keyword>
<protein>
    <submittedName>
        <fullName evidence="2">Uncharacterized protein</fullName>
    </submittedName>
</protein>
<sequence>MTVTIILCLIVIISQSQASQEGCPPMDPGDIANLMIGLPPITSTQRDNITRDMQSGYIASVSNYILENGTIFEGSSVMLDNGELARPTVTFTQDQLDAVERCYSGRSDSSSRQIRDVVQMSGFGSDAPCIGDAGRVLFAINVRQEVVQPIRSFSAMNCRPSVGPSRNTCFGSCCEQSFCFNAIVIALTVPAVLDVSDVITVNYCTCCQP</sequence>